<comment type="caution">
    <text evidence="2">The sequence shown here is derived from an EMBL/GenBank/DDBJ whole genome shotgun (WGS) entry which is preliminary data.</text>
</comment>
<evidence type="ECO:0000313" key="3">
    <source>
        <dbReference type="Proteomes" id="UP000094526"/>
    </source>
</evidence>
<evidence type="ECO:0000256" key="1">
    <source>
        <dbReference type="SAM" id="MobiDB-lite"/>
    </source>
</evidence>
<dbReference type="OrthoDB" id="4152042at2759"/>
<evidence type="ECO:0000313" key="2">
    <source>
        <dbReference type="EMBL" id="OCT48045.1"/>
    </source>
</evidence>
<sequence>MGNNKPETQPETRHILRASNYQTTGRQKRKMCYYHASLFLVCGHLELSGNPIADCRCSHRDAQATHPDHKEGRKDVESYNPKKSQEGHASLPSPPATPPPITDCQRNLIHPLHTFRVKSLCPECQEERDARIEAFEVQMREDLERRILARSAEWNERGTEVGRRRLFRASTTLAMIMEAPLAAKREQPEEAWECQTQAETQRTPPADSVGKMVDGFRRRVGWNQCEISPTKKGLEQSPGDMSAATQSSPLGGRLSFAAFAGASEGKQCSVGV</sequence>
<dbReference type="EMBL" id="LGRB01000012">
    <property type="protein sequence ID" value="OCT48045.1"/>
    <property type="molecule type" value="Genomic_DNA"/>
</dbReference>
<dbReference type="Proteomes" id="UP000094526">
    <property type="component" value="Unassembled WGS sequence"/>
</dbReference>
<dbReference type="VEuPathDB" id="FungiDB:CLCR_04228"/>
<accession>A0A1C1CHP6</accession>
<organism evidence="2 3">
    <name type="scientific">Cladophialophora carrionii</name>
    <dbReference type="NCBI Taxonomy" id="86049"/>
    <lineage>
        <taxon>Eukaryota</taxon>
        <taxon>Fungi</taxon>
        <taxon>Dikarya</taxon>
        <taxon>Ascomycota</taxon>
        <taxon>Pezizomycotina</taxon>
        <taxon>Eurotiomycetes</taxon>
        <taxon>Chaetothyriomycetidae</taxon>
        <taxon>Chaetothyriales</taxon>
        <taxon>Herpotrichiellaceae</taxon>
        <taxon>Cladophialophora</taxon>
    </lineage>
</organism>
<dbReference type="VEuPathDB" id="FungiDB:G647_08206"/>
<name>A0A1C1CHP6_9EURO</name>
<feature type="compositionally biased region" description="Pro residues" evidence="1">
    <location>
        <begin position="92"/>
        <end position="101"/>
    </location>
</feature>
<feature type="region of interest" description="Disordered" evidence="1">
    <location>
        <begin position="1"/>
        <end position="22"/>
    </location>
</feature>
<gene>
    <name evidence="2" type="ORF">CLCR_04228</name>
</gene>
<protein>
    <submittedName>
        <fullName evidence="2">Uncharacterized protein</fullName>
    </submittedName>
</protein>
<feature type="region of interest" description="Disordered" evidence="1">
    <location>
        <begin position="63"/>
        <end position="104"/>
    </location>
</feature>
<keyword evidence="3" id="KW-1185">Reference proteome</keyword>
<reference evidence="3" key="1">
    <citation type="submission" date="2015-07" db="EMBL/GenBank/DDBJ databases">
        <authorList>
            <person name="Teixeira M.M."/>
            <person name="Souza R.C."/>
            <person name="Almeida L.G."/>
            <person name="Vicente V.A."/>
            <person name="de Hoog S."/>
            <person name="Bocca A.L."/>
            <person name="de Almeida S.R."/>
            <person name="Vasconcelos A.T."/>
            <person name="Felipe M.S."/>
        </authorList>
    </citation>
    <scope>NUCLEOTIDE SEQUENCE [LARGE SCALE GENOMIC DNA]</scope>
    <source>
        <strain evidence="3">KSF</strain>
    </source>
</reference>
<dbReference type="AlphaFoldDB" id="A0A1C1CHP6"/>
<proteinExistence type="predicted"/>
<feature type="compositionally biased region" description="Basic and acidic residues" evidence="1">
    <location>
        <begin position="63"/>
        <end position="77"/>
    </location>
</feature>
<feature type="region of interest" description="Disordered" evidence="1">
    <location>
        <begin position="229"/>
        <end position="249"/>
    </location>
</feature>